<dbReference type="GO" id="GO:0006542">
    <property type="term" value="P:glutamine biosynthetic process"/>
    <property type="evidence" value="ECO:0007669"/>
    <property type="project" value="TreeGrafter"/>
</dbReference>
<organism evidence="3">
    <name type="scientific">Gongylonema pulchrum</name>
    <dbReference type="NCBI Taxonomy" id="637853"/>
    <lineage>
        <taxon>Eukaryota</taxon>
        <taxon>Metazoa</taxon>
        <taxon>Ecdysozoa</taxon>
        <taxon>Nematoda</taxon>
        <taxon>Chromadorea</taxon>
        <taxon>Rhabditida</taxon>
        <taxon>Spirurina</taxon>
        <taxon>Spiruromorpha</taxon>
        <taxon>Spiruroidea</taxon>
        <taxon>Gongylonematidae</taxon>
        <taxon>Gongylonema</taxon>
    </lineage>
</organism>
<dbReference type="GO" id="GO:0005737">
    <property type="term" value="C:cytoplasm"/>
    <property type="evidence" value="ECO:0007669"/>
    <property type="project" value="TreeGrafter"/>
</dbReference>
<gene>
    <name evidence="1" type="ORF">GPUH_LOCUS8882</name>
</gene>
<reference evidence="3" key="1">
    <citation type="submission" date="2016-06" db="UniProtKB">
        <authorList>
            <consortium name="WormBaseParasite"/>
        </authorList>
    </citation>
    <scope>IDENTIFICATION</scope>
</reference>
<dbReference type="PANTHER" id="PTHR20852">
    <property type="entry name" value="GLUTAMINE SYNTHETASE"/>
    <property type="match status" value="1"/>
</dbReference>
<evidence type="ECO:0000313" key="3">
    <source>
        <dbReference type="WBParaSite" id="GPUH_0000889301-mRNA-1"/>
    </source>
</evidence>
<keyword evidence="2" id="KW-1185">Reference proteome</keyword>
<dbReference type="EMBL" id="UYRT01027159">
    <property type="protein sequence ID" value="VDK66001.1"/>
    <property type="molecule type" value="Genomic_DNA"/>
</dbReference>
<evidence type="ECO:0000313" key="1">
    <source>
        <dbReference type="EMBL" id="VDK66001.1"/>
    </source>
</evidence>
<dbReference type="Proteomes" id="UP000271098">
    <property type="component" value="Unassembled WGS sequence"/>
</dbReference>
<reference evidence="1 2" key="2">
    <citation type="submission" date="2018-11" db="EMBL/GenBank/DDBJ databases">
        <authorList>
            <consortium name="Pathogen Informatics"/>
        </authorList>
    </citation>
    <scope>NUCLEOTIDE SEQUENCE [LARGE SCALE GENOMIC DNA]</scope>
</reference>
<dbReference type="GO" id="GO:0004356">
    <property type="term" value="F:glutamine synthetase activity"/>
    <property type="evidence" value="ECO:0007669"/>
    <property type="project" value="TreeGrafter"/>
</dbReference>
<dbReference type="OrthoDB" id="1936100at2759"/>
<proteinExistence type="predicted"/>
<accession>A0A183DJJ2</accession>
<sequence length="77" mass="8394">MLSNACIVGFKRFVLITVSICRDGHPLGWPKNGFPAPQGRYYCGVGADKAYGRELVDAHYRACLYAGLQLFGINAGK</sequence>
<protein>
    <submittedName>
        <fullName evidence="3">Link domain-containing protein</fullName>
    </submittedName>
</protein>
<name>A0A183DJJ2_9BILA</name>
<evidence type="ECO:0000313" key="2">
    <source>
        <dbReference type="Proteomes" id="UP000271098"/>
    </source>
</evidence>
<dbReference type="InterPro" id="IPR014746">
    <property type="entry name" value="Gln_synth/guanido_kin_cat_dom"/>
</dbReference>
<dbReference type="PANTHER" id="PTHR20852:SF96">
    <property type="entry name" value="GLUTAMINE SYNTHETASE-RELATED"/>
    <property type="match status" value="1"/>
</dbReference>
<dbReference type="SUPFAM" id="SSF55931">
    <property type="entry name" value="Glutamine synthetase/guanido kinase"/>
    <property type="match status" value="1"/>
</dbReference>
<dbReference type="AlphaFoldDB" id="A0A183DJJ2"/>
<dbReference type="Gene3D" id="3.30.590.10">
    <property type="entry name" value="Glutamine synthetase/guanido kinase, catalytic domain"/>
    <property type="match status" value="1"/>
</dbReference>
<dbReference type="WBParaSite" id="GPUH_0000889301-mRNA-1">
    <property type="protein sequence ID" value="GPUH_0000889301-mRNA-1"/>
    <property type="gene ID" value="GPUH_0000889301"/>
</dbReference>
<dbReference type="InterPro" id="IPR050292">
    <property type="entry name" value="Glutamine_Synthetase"/>
</dbReference>